<dbReference type="Pfam" id="PF12854">
    <property type="entry name" value="PPR_1"/>
    <property type="match status" value="2"/>
</dbReference>
<dbReference type="PANTHER" id="PTHR47942:SF21">
    <property type="entry name" value="OS05G0275100 PROTEIN"/>
    <property type="match status" value="1"/>
</dbReference>
<dbReference type="InterPro" id="IPR002885">
    <property type="entry name" value="PPR_rpt"/>
</dbReference>
<dbReference type="AlphaFoldDB" id="A0A6P6AZZ4"/>
<feature type="repeat" description="PPR" evidence="2">
    <location>
        <begin position="552"/>
        <end position="586"/>
    </location>
</feature>
<feature type="repeat" description="PPR" evidence="2">
    <location>
        <begin position="376"/>
        <end position="406"/>
    </location>
</feature>
<dbReference type="OrthoDB" id="185373at2759"/>
<dbReference type="InterPro" id="IPR011990">
    <property type="entry name" value="TPR-like_helical_dom_sf"/>
</dbReference>
<evidence type="ECO:0000256" key="2">
    <source>
        <dbReference type="PROSITE-ProRule" id="PRU00708"/>
    </source>
</evidence>
<evidence type="ECO:0000313" key="5">
    <source>
        <dbReference type="RefSeq" id="XP_022770502.1"/>
    </source>
</evidence>
<dbReference type="Gene3D" id="1.25.40.10">
    <property type="entry name" value="Tetratricopeptide repeat domain"/>
    <property type="match status" value="7"/>
</dbReference>
<evidence type="ECO:0000256" key="3">
    <source>
        <dbReference type="SAM" id="MobiDB-lite"/>
    </source>
</evidence>
<feature type="repeat" description="PPR" evidence="2">
    <location>
        <begin position="335"/>
        <end position="365"/>
    </location>
</feature>
<feature type="region of interest" description="Disordered" evidence="3">
    <location>
        <begin position="28"/>
        <end position="48"/>
    </location>
</feature>
<dbReference type="RefSeq" id="XP_022770502.1">
    <property type="nucleotide sequence ID" value="XM_022914767.1"/>
</dbReference>
<dbReference type="KEGG" id="dzi:111313898"/>
<dbReference type="GeneID" id="111313898"/>
<dbReference type="Pfam" id="PF13041">
    <property type="entry name" value="PPR_2"/>
    <property type="match status" value="4"/>
</dbReference>
<feature type="repeat" description="PPR" evidence="2">
    <location>
        <begin position="622"/>
        <end position="656"/>
    </location>
</feature>
<dbReference type="InterPro" id="IPR051222">
    <property type="entry name" value="PPR/CCM1_RNA-binding"/>
</dbReference>
<reference evidence="5" key="1">
    <citation type="submission" date="2025-08" db="UniProtKB">
        <authorList>
            <consortium name="RefSeq"/>
        </authorList>
    </citation>
    <scope>IDENTIFICATION</scope>
    <source>
        <tissue evidence="5">Fruit stalk</tissue>
    </source>
</reference>
<keyword evidence="1" id="KW-0677">Repeat</keyword>
<feature type="repeat" description="PPR" evidence="2">
    <location>
        <begin position="447"/>
        <end position="481"/>
    </location>
</feature>
<organism evidence="4 5">
    <name type="scientific">Durio zibethinus</name>
    <name type="common">Durian</name>
    <dbReference type="NCBI Taxonomy" id="66656"/>
    <lineage>
        <taxon>Eukaryota</taxon>
        <taxon>Viridiplantae</taxon>
        <taxon>Streptophyta</taxon>
        <taxon>Embryophyta</taxon>
        <taxon>Tracheophyta</taxon>
        <taxon>Spermatophyta</taxon>
        <taxon>Magnoliopsida</taxon>
        <taxon>eudicotyledons</taxon>
        <taxon>Gunneridae</taxon>
        <taxon>Pentapetalae</taxon>
        <taxon>rosids</taxon>
        <taxon>malvids</taxon>
        <taxon>Malvales</taxon>
        <taxon>Malvaceae</taxon>
        <taxon>Helicteroideae</taxon>
        <taxon>Durio</taxon>
    </lineage>
</organism>
<dbReference type="NCBIfam" id="TIGR00756">
    <property type="entry name" value="PPR"/>
    <property type="match status" value="11"/>
</dbReference>
<feature type="repeat" description="PPR" evidence="2">
    <location>
        <begin position="482"/>
        <end position="516"/>
    </location>
</feature>
<feature type="repeat" description="PPR" evidence="2">
    <location>
        <begin position="658"/>
        <end position="692"/>
    </location>
</feature>
<keyword evidence="4" id="KW-1185">Reference proteome</keyword>
<feature type="repeat" description="PPR" evidence="2">
    <location>
        <begin position="300"/>
        <end position="334"/>
    </location>
</feature>
<proteinExistence type="predicted"/>
<dbReference type="PANTHER" id="PTHR47942">
    <property type="entry name" value="TETRATRICOPEPTIDE REPEAT (TPR)-LIKE SUPERFAMILY PROTEIN-RELATED"/>
    <property type="match status" value="1"/>
</dbReference>
<dbReference type="PROSITE" id="PS51375">
    <property type="entry name" value="PPR"/>
    <property type="match status" value="12"/>
</dbReference>
<feature type="repeat" description="PPR" evidence="2">
    <location>
        <begin position="517"/>
        <end position="551"/>
    </location>
</feature>
<evidence type="ECO:0000313" key="4">
    <source>
        <dbReference type="Proteomes" id="UP000515121"/>
    </source>
</evidence>
<feature type="repeat" description="PPR" evidence="2">
    <location>
        <begin position="693"/>
        <end position="727"/>
    </location>
</feature>
<protein>
    <submittedName>
        <fullName evidence="5">Pentatricopeptide repeat-containing protein At3g61520, mitochondrial-like isoform X1</fullName>
    </submittedName>
</protein>
<accession>A0A6P6AZZ4</accession>
<evidence type="ECO:0000256" key="1">
    <source>
        <dbReference type="ARBA" id="ARBA00022737"/>
    </source>
</evidence>
<sequence length="786" mass="87403">MNAKCPVSNNSKLLRLLKPQPAYYLHNGHLCTEPDPRPPPPPAQDDESKITQAVQLIIETPHQEWSSSQPLRSILFSSPSPSPSFLSKITCSIASYRQALNFFKHLQQNFPFENTQFLSYPFQALVEQAGREVEAGSRLSELYQASKEWEIPPTVNTATLFIQYFGRLNMVDKSVIVFNELDPSLKSTHVRNVLIEVLLRDGRVEYALNVLDEMLQPLSEVPPDDITGDIIFYGLVKGDRKGTSLSVEEIIKLVLKFGKCSVFPKTNWLTQLISRLCGSGKLNQAWDVLRELLRLRAPLETPPFNVLLTGLGKNGDAKRMSTVLAVMRESDIQPDVVTFGILINQLCKLGKVDDAMEVLKNMGEGSGSDGVSVEADIIIFNTVINGLCKQGRQEEGLHLMERMRSMKGLEPHTVTYNCLIAGFCKVGEIERGKALFDQMNEEGVSPNVITLNTLVDGMCRHGRINSAVEFFIDMQGKGLKGNAVTYTTLIIAFCNVDNIIEAVDLFDQMLRSGCPPDAVVYYNLISALCKAGRMDDASNVLSKLKEAGFHPDIVCYNALLSGFCNKNKVGKAYEIIKEMEEAGMNPNSVSYNTLIAYFCKTGDFALACRVMKHMTKEGLVPTIPTYGALIHAYCLNGKIKEALKLFNDMSSISKISPNTITYNILIESLCKNNNVKDALSLMDDMKAKGVKPNTTTYNAMFKGLKENNLLEDAFRLMDCMIEHACNPDYITVEILTEWLSAVGESGKLKSFVQGYKGSEEVRKLLCFCCLLIFVQATMAADLHLQL</sequence>
<dbReference type="Proteomes" id="UP000515121">
    <property type="component" value="Unplaced"/>
</dbReference>
<gene>
    <name evidence="5" type="primary">LOC111313898</name>
</gene>
<dbReference type="Pfam" id="PF01535">
    <property type="entry name" value="PPR"/>
    <property type="match status" value="2"/>
</dbReference>
<name>A0A6P6AZZ4_DURZI</name>
<dbReference type="SUPFAM" id="SSF81901">
    <property type="entry name" value="HCP-like"/>
    <property type="match status" value="1"/>
</dbReference>
<feature type="repeat" description="PPR" evidence="2">
    <location>
        <begin position="587"/>
        <end position="621"/>
    </location>
</feature>
<feature type="repeat" description="PPR" evidence="2">
    <location>
        <begin position="412"/>
        <end position="446"/>
    </location>
</feature>